<proteinExistence type="predicted"/>
<dbReference type="EMBL" id="WNKS01000005">
    <property type="protein sequence ID" value="MTV30869.1"/>
    <property type="molecule type" value="Genomic_DNA"/>
</dbReference>
<dbReference type="SUPFAM" id="SSF53474">
    <property type="entry name" value="alpha/beta-Hydrolases"/>
    <property type="match status" value="1"/>
</dbReference>
<dbReference type="InterPro" id="IPR029058">
    <property type="entry name" value="AB_hydrolase_fold"/>
</dbReference>
<dbReference type="PANTHER" id="PTHR43194:SF2">
    <property type="entry name" value="PEROXISOMAL MEMBRANE PROTEIN LPX1"/>
    <property type="match status" value="1"/>
</dbReference>
<evidence type="ECO:0000313" key="3">
    <source>
        <dbReference type="Proteomes" id="UP000439113"/>
    </source>
</evidence>
<dbReference type="GO" id="GO:0016787">
    <property type="term" value="F:hydrolase activity"/>
    <property type="evidence" value="ECO:0007669"/>
    <property type="project" value="UniProtKB-KW"/>
</dbReference>
<dbReference type="InterPro" id="IPR000073">
    <property type="entry name" value="AB_hydrolase_1"/>
</dbReference>
<dbReference type="RefSeq" id="WP_155445566.1">
    <property type="nucleotide sequence ID" value="NZ_JAOQNR010000004.1"/>
</dbReference>
<protein>
    <submittedName>
        <fullName evidence="2">Alpha/beta fold hydrolase</fullName>
    </submittedName>
</protein>
<comment type="caution">
    <text evidence="2">The sequence shown here is derived from an EMBL/GenBank/DDBJ whole genome shotgun (WGS) entry which is preliminary data.</text>
</comment>
<evidence type="ECO:0000313" key="2">
    <source>
        <dbReference type="EMBL" id="MTV30869.1"/>
    </source>
</evidence>
<keyword evidence="2" id="KW-0378">Hydrolase</keyword>
<gene>
    <name evidence="2" type="ORF">GJ654_07665</name>
</gene>
<organism evidence="2 3">
    <name type="scientific">Rhodoblastus acidophilus</name>
    <name type="common">Rhodopseudomonas acidophila</name>
    <dbReference type="NCBI Taxonomy" id="1074"/>
    <lineage>
        <taxon>Bacteria</taxon>
        <taxon>Pseudomonadati</taxon>
        <taxon>Pseudomonadota</taxon>
        <taxon>Alphaproteobacteria</taxon>
        <taxon>Hyphomicrobiales</taxon>
        <taxon>Rhodoblastaceae</taxon>
        <taxon>Rhodoblastus</taxon>
    </lineage>
</organism>
<dbReference type="InterPro" id="IPR050228">
    <property type="entry name" value="Carboxylesterase_BioH"/>
</dbReference>
<name>A0A6N8DKA4_RHOAC</name>
<accession>A0A6N8DKA4</accession>
<dbReference type="PANTHER" id="PTHR43194">
    <property type="entry name" value="HYDROLASE ALPHA/BETA FOLD FAMILY"/>
    <property type="match status" value="1"/>
</dbReference>
<dbReference type="Gene3D" id="3.40.50.1820">
    <property type="entry name" value="alpha/beta hydrolase"/>
    <property type="match status" value="1"/>
</dbReference>
<evidence type="ECO:0000259" key="1">
    <source>
        <dbReference type="Pfam" id="PF00561"/>
    </source>
</evidence>
<dbReference type="Proteomes" id="UP000439113">
    <property type="component" value="Unassembled WGS sequence"/>
</dbReference>
<dbReference type="Pfam" id="PF00561">
    <property type="entry name" value="Abhydrolase_1"/>
    <property type="match status" value="1"/>
</dbReference>
<feature type="domain" description="AB hydrolase-1" evidence="1">
    <location>
        <begin position="31"/>
        <end position="271"/>
    </location>
</feature>
<dbReference type="AlphaFoldDB" id="A0A6N8DKA4"/>
<sequence>MDGELRSHFIASADGLQLHALTLGAANALTPVVCLPGLSRPARDFVVLARHLNRSGGRRIVLMDYRGRGGSDWDPDWTHYTMAVEHGDLVRVLDALEIAKAIFIGLSRGGLHALTLSAAQPHRVAGIVLNDVGPQLEAQGLAHIKNYIGKLPLLRDIDAAIAHYKRAMGARFPAVSDEDWRFYASNSLNITPERLRLSYDPQLARTLDSFDPSAPLPDMWPLFEAIEAPILALRGENSDLLSPKAHEQMARRNPRCELHVVPGQGHAPLLLDAPTLNRIGAFISGIAG</sequence>
<dbReference type="OrthoDB" id="9791366at2"/>
<reference evidence="2 3" key="1">
    <citation type="submission" date="2019-11" db="EMBL/GenBank/DDBJ databases">
        <title>Whole-genome sequence of a Rhodoblastus acidophilus DSM 142.</title>
        <authorList>
            <person name="Kyndt J.A."/>
            <person name="Meyer T.E."/>
        </authorList>
    </citation>
    <scope>NUCLEOTIDE SEQUENCE [LARGE SCALE GENOMIC DNA]</scope>
    <source>
        <strain evidence="2 3">DSM 142</strain>
    </source>
</reference>